<evidence type="ECO:0000256" key="2">
    <source>
        <dbReference type="SAM" id="Coils"/>
    </source>
</evidence>
<evidence type="ECO:0000256" key="1">
    <source>
        <dbReference type="ARBA" id="ARBA00009477"/>
    </source>
</evidence>
<keyword evidence="2" id="KW-0175">Coiled coil</keyword>
<dbReference type="Proteomes" id="UP000616785">
    <property type="component" value="Unassembled WGS sequence"/>
</dbReference>
<dbReference type="EMBL" id="JADUNO010000002">
    <property type="protein sequence ID" value="MBH1638044.1"/>
    <property type="molecule type" value="Genomic_DNA"/>
</dbReference>
<feature type="signal peptide" evidence="3">
    <location>
        <begin position="1"/>
        <end position="20"/>
    </location>
</feature>
<accession>A0AA41CAT2</accession>
<dbReference type="SUPFAM" id="SSF111369">
    <property type="entry name" value="HlyD-like secretion proteins"/>
    <property type="match status" value="1"/>
</dbReference>
<evidence type="ECO:0000256" key="3">
    <source>
        <dbReference type="SAM" id="SignalP"/>
    </source>
</evidence>
<name>A0AA41CAT2_STEMA</name>
<sequence length="358" mass="36674">MTWSLVPRLSALAIALSAMTGCSDTPESGTAEARTAYVASVRQAAGDQRAYIGTVRATQRGQLSFPVSGKVSAVLVEPGDVVRKGQVLARLDPVPFAAQEASAAGDVARAQAALDEVQRRVERLDVAQKADALSPAEMTAAKAELAAANAAVRNARAQHELAGWSQGEATLKATFDGVVAARNVEVGQSVGPGAVAIQVDGAGRELSVAIPGTAPLAVGQVVNLISGSDTVASKVLRVDGRVDAGGVRTAYIAVPEAATVGSTWSVRITGTDTGSARLQVPFRAVLPSAVGGKGQVLRLAKDGKTTELAEVDLGQYHGDWIEVSGQISAGQRVVVAGAKAIRPGTQIKPVDMKMGSEQ</sequence>
<reference evidence="4" key="1">
    <citation type="submission" date="2020-11" db="EMBL/GenBank/DDBJ databases">
        <title>Enhanced detection system for hospital associated transmission using whole genome sequencing surveillance.</title>
        <authorList>
            <person name="Harrison L.H."/>
            <person name="Van Tyne D."/>
            <person name="Marsh J.W."/>
            <person name="Griffith M.P."/>
            <person name="Snyder D.J."/>
            <person name="Cooper V.S."/>
            <person name="Mustapha M."/>
        </authorList>
    </citation>
    <scope>NUCLEOTIDE SEQUENCE</scope>
    <source>
        <strain evidence="4">STEN00092</strain>
    </source>
</reference>
<organism evidence="4 5">
    <name type="scientific">Stenotrophomonas maltophilia</name>
    <name type="common">Pseudomonas maltophilia</name>
    <name type="synonym">Xanthomonas maltophilia</name>
    <dbReference type="NCBI Taxonomy" id="40324"/>
    <lineage>
        <taxon>Bacteria</taxon>
        <taxon>Pseudomonadati</taxon>
        <taxon>Pseudomonadota</taxon>
        <taxon>Gammaproteobacteria</taxon>
        <taxon>Lysobacterales</taxon>
        <taxon>Lysobacteraceae</taxon>
        <taxon>Stenotrophomonas</taxon>
        <taxon>Stenotrophomonas maltophilia group</taxon>
    </lineage>
</organism>
<dbReference type="Gene3D" id="2.40.420.20">
    <property type="match status" value="1"/>
</dbReference>
<dbReference type="AlphaFoldDB" id="A0AA41CAT2"/>
<comment type="caution">
    <text evidence="4">The sequence shown here is derived from an EMBL/GenBank/DDBJ whole genome shotgun (WGS) entry which is preliminary data.</text>
</comment>
<evidence type="ECO:0000313" key="5">
    <source>
        <dbReference type="Proteomes" id="UP000616785"/>
    </source>
</evidence>
<comment type="similarity">
    <text evidence="1">Belongs to the membrane fusion protein (MFP) (TC 8.A.1) family.</text>
</comment>
<feature type="chain" id="PRO_5041215928" evidence="3">
    <location>
        <begin position="21"/>
        <end position="358"/>
    </location>
</feature>
<gene>
    <name evidence="4" type="ORF">I5U57_01110</name>
</gene>
<dbReference type="GO" id="GO:1990281">
    <property type="term" value="C:efflux pump complex"/>
    <property type="evidence" value="ECO:0007669"/>
    <property type="project" value="TreeGrafter"/>
</dbReference>
<proteinExistence type="inferred from homology"/>
<dbReference type="InterPro" id="IPR006143">
    <property type="entry name" value="RND_pump_MFP"/>
</dbReference>
<evidence type="ECO:0000313" key="4">
    <source>
        <dbReference type="EMBL" id="MBH1638044.1"/>
    </source>
</evidence>
<dbReference type="NCBIfam" id="TIGR01730">
    <property type="entry name" value="RND_mfp"/>
    <property type="match status" value="1"/>
</dbReference>
<feature type="coiled-coil region" evidence="2">
    <location>
        <begin position="107"/>
        <end position="158"/>
    </location>
</feature>
<dbReference type="GO" id="GO:0015562">
    <property type="term" value="F:efflux transmembrane transporter activity"/>
    <property type="evidence" value="ECO:0007669"/>
    <property type="project" value="TreeGrafter"/>
</dbReference>
<protein>
    <submittedName>
        <fullName evidence="4">Efflux RND transporter periplasmic adaptor subunit</fullName>
    </submittedName>
</protein>
<keyword evidence="3" id="KW-0732">Signal</keyword>
<dbReference type="PANTHER" id="PTHR30469:SF15">
    <property type="entry name" value="HLYD FAMILY OF SECRETION PROTEINS"/>
    <property type="match status" value="1"/>
</dbReference>
<dbReference type="PANTHER" id="PTHR30469">
    <property type="entry name" value="MULTIDRUG RESISTANCE PROTEIN MDTA"/>
    <property type="match status" value="1"/>
</dbReference>
<dbReference type="Gene3D" id="1.10.287.470">
    <property type="entry name" value="Helix hairpin bin"/>
    <property type="match status" value="1"/>
</dbReference>
<dbReference type="Gene3D" id="2.40.50.100">
    <property type="match status" value="1"/>
</dbReference>